<evidence type="ECO:0000256" key="4">
    <source>
        <dbReference type="ARBA" id="ARBA00022692"/>
    </source>
</evidence>
<dbReference type="InterPro" id="IPR011701">
    <property type="entry name" value="MFS"/>
</dbReference>
<dbReference type="SUPFAM" id="SSF103473">
    <property type="entry name" value="MFS general substrate transporter"/>
    <property type="match status" value="1"/>
</dbReference>
<organism evidence="8 9">
    <name type="scientific">Aspergillus steynii IBT 23096</name>
    <dbReference type="NCBI Taxonomy" id="1392250"/>
    <lineage>
        <taxon>Eukaryota</taxon>
        <taxon>Fungi</taxon>
        <taxon>Dikarya</taxon>
        <taxon>Ascomycota</taxon>
        <taxon>Pezizomycotina</taxon>
        <taxon>Eurotiomycetes</taxon>
        <taxon>Eurotiomycetidae</taxon>
        <taxon>Eurotiales</taxon>
        <taxon>Aspergillaceae</taxon>
        <taxon>Aspergillus</taxon>
        <taxon>Aspergillus subgen. Circumdati</taxon>
    </lineage>
</organism>
<feature type="transmembrane region" description="Helical" evidence="7">
    <location>
        <begin position="140"/>
        <end position="157"/>
    </location>
</feature>
<feature type="transmembrane region" description="Helical" evidence="7">
    <location>
        <begin position="281"/>
        <end position="303"/>
    </location>
</feature>
<accession>A0A2I2G3B5</accession>
<dbReference type="OrthoDB" id="4078873at2759"/>
<feature type="transmembrane region" description="Helical" evidence="7">
    <location>
        <begin position="566"/>
        <end position="584"/>
    </location>
</feature>
<feature type="transmembrane region" description="Helical" evidence="7">
    <location>
        <begin position="227"/>
        <end position="248"/>
    </location>
</feature>
<dbReference type="GO" id="GO:0005886">
    <property type="term" value="C:plasma membrane"/>
    <property type="evidence" value="ECO:0007669"/>
    <property type="project" value="TreeGrafter"/>
</dbReference>
<sequence length="600" mass="66128">MSMSVLLRPLRRRSRQAWNGIVRTVRDYAAGIDPRDDYEPIVGSLPDEETERRAHGVAEIEALATVWSTRTLHTGYALVFLIFFVNSFQQETTGSLSPYAFSAFTDHSLISTTNVLTSIVGGVARLPIAMMIDIWGRPEGFGITVVLCTIGLMLMAVCRNIETYVAAQIIYWLGYNGMDYVLHVFLSDTTDLVNRAFVYGVAGTPYIVTTFLGPAAAQQFYTQGALWWGFGVFAIVTPIVTAPLLALLCSARRKARTAGLIHREESGRTWMQSVQHYFTQFDTIGLVLITAAFVLILLPLTLASSQDSMWSSSLADRWKSPDVIAMLFLGCACVVGFVYWERFGATVCFVPFSRLKDRTLLGACILSATMFASFYSWDLYLSSYLQVVFNTSIRDTGYIYNIYTIGTCLWSVPLGLFIRRVGRLKWIALAAMPLTFLGTGLMLHFRSPDSRVSSVIMCEVFKAISGGTLVICQQMAAMATGGHETIAVSFALVGLFSKIGSGVGSAISGAIWTSTVPRYLRDALPADKKHKAAELYGSIATVLAYPIGTPERDATIYAYGVAQKRMLIAGISILPVAVFAILMWEDIRLKKTRQVRGNVF</sequence>
<evidence type="ECO:0000313" key="9">
    <source>
        <dbReference type="Proteomes" id="UP000234275"/>
    </source>
</evidence>
<comment type="caution">
    <text evidence="8">The sequence shown here is derived from an EMBL/GenBank/DDBJ whole genome shotgun (WGS) entry which is preliminary data.</text>
</comment>
<protein>
    <submittedName>
        <fullName evidence="8">Putative transporter</fullName>
    </submittedName>
</protein>
<evidence type="ECO:0000256" key="5">
    <source>
        <dbReference type="ARBA" id="ARBA00022989"/>
    </source>
</evidence>
<comment type="subcellular location">
    <subcellularLocation>
        <location evidence="1">Membrane</location>
        <topology evidence="1">Multi-pass membrane protein</topology>
    </subcellularLocation>
</comment>
<feature type="transmembrane region" description="Helical" evidence="7">
    <location>
        <begin position="360"/>
        <end position="377"/>
    </location>
</feature>
<feature type="transmembrane region" description="Helical" evidence="7">
    <location>
        <begin position="198"/>
        <end position="221"/>
    </location>
</feature>
<evidence type="ECO:0000256" key="6">
    <source>
        <dbReference type="ARBA" id="ARBA00023136"/>
    </source>
</evidence>
<dbReference type="InterPro" id="IPR036259">
    <property type="entry name" value="MFS_trans_sf"/>
</dbReference>
<dbReference type="Gene3D" id="1.20.1250.20">
    <property type="entry name" value="MFS general substrate transporter like domains"/>
    <property type="match status" value="2"/>
</dbReference>
<feature type="transmembrane region" description="Helical" evidence="7">
    <location>
        <begin position="426"/>
        <end position="445"/>
    </location>
</feature>
<dbReference type="RefSeq" id="XP_024702671.1">
    <property type="nucleotide sequence ID" value="XM_024849750.1"/>
</dbReference>
<name>A0A2I2G3B5_9EURO</name>
<keyword evidence="9" id="KW-1185">Reference proteome</keyword>
<keyword evidence="3" id="KW-0813">Transport</keyword>
<dbReference type="Pfam" id="PF07690">
    <property type="entry name" value="MFS_1"/>
    <property type="match status" value="1"/>
</dbReference>
<keyword evidence="6 7" id="KW-0472">Membrane</keyword>
<feature type="transmembrane region" description="Helical" evidence="7">
    <location>
        <begin position="397"/>
        <end position="419"/>
    </location>
</feature>
<evidence type="ECO:0000313" key="8">
    <source>
        <dbReference type="EMBL" id="PLB47369.1"/>
    </source>
</evidence>
<evidence type="ECO:0000256" key="1">
    <source>
        <dbReference type="ARBA" id="ARBA00004141"/>
    </source>
</evidence>
<reference evidence="8 9" key="1">
    <citation type="submission" date="2016-12" db="EMBL/GenBank/DDBJ databases">
        <title>The genomes of Aspergillus section Nigri reveals drivers in fungal speciation.</title>
        <authorList>
            <consortium name="DOE Joint Genome Institute"/>
            <person name="Vesth T.C."/>
            <person name="Nybo J."/>
            <person name="Theobald S."/>
            <person name="Brandl J."/>
            <person name="Frisvad J.C."/>
            <person name="Nielsen K.F."/>
            <person name="Lyhne E.K."/>
            <person name="Kogle M.E."/>
            <person name="Kuo A."/>
            <person name="Riley R."/>
            <person name="Clum A."/>
            <person name="Nolan M."/>
            <person name="Lipzen A."/>
            <person name="Salamov A."/>
            <person name="Henrissat B."/>
            <person name="Wiebenga A."/>
            <person name="De Vries R.P."/>
            <person name="Grigoriev I.V."/>
            <person name="Mortensen U.H."/>
            <person name="Andersen M.R."/>
            <person name="Baker S.E."/>
        </authorList>
    </citation>
    <scope>NUCLEOTIDE SEQUENCE [LARGE SCALE GENOMIC DNA]</scope>
    <source>
        <strain evidence="8 9">IBT 23096</strain>
    </source>
</reference>
<dbReference type="GO" id="GO:0022857">
    <property type="term" value="F:transmembrane transporter activity"/>
    <property type="evidence" value="ECO:0007669"/>
    <property type="project" value="InterPro"/>
</dbReference>
<dbReference type="EMBL" id="MSFO01000006">
    <property type="protein sequence ID" value="PLB47369.1"/>
    <property type="molecule type" value="Genomic_DNA"/>
</dbReference>
<dbReference type="GeneID" id="36557449"/>
<keyword evidence="4 7" id="KW-0812">Transmembrane</keyword>
<evidence type="ECO:0000256" key="7">
    <source>
        <dbReference type="SAM" id="Phobius"/>
    </source>
</evidence>
<feature type="transmembrane region" description="Helical" evidence="7">
    <location>
        <begin position="323"/>
        <end position="340"/>
    </location>
</feature>
<dbReference type="PANTHER" id="PTHR23501">
    <property type="entry name" value="MAJOR FACILITATOR SUPERFAMILY"/>
    <property type="match status" value="1"/>
</dbReference>
<dbReference type="AlphaFoldDB" id="A0A2I2G3B5"/>
<dbReference type="STRING" id="1392250.A0A2I2G3B5"/>
<evidence type="ECO:0000256" key="3">
    <source>
        <dbReference type="ARBA" id="ARBA00022448"/>
    </source>
</evidence>
<dbReference type="FunFam" id="1.20.1250.20:FF:000284">
    <property type="entry name" value="Siderophore iron transporter mirB"/>
    <property type="match status" value="1"/>
</dbReference>
<dbReference type="Proteomes" id="UP000234275">
    <property type="component" value="Unassembled WGS sequence"/>
</dbReference>
<dbReference type="VEuPathDB" id="FungiDB:P170DRAFT_439047"/>
<dbReference type="PANTHER" id="PTHR23501:SF107">
    <property type="entry name" value="TRANSPORTER, PUTATIVE (AFU_ORTHOLOGUE AFUA_7G04730)-RELATED"/>
    <property type="match status" value="1"/>
</dbReference>
<comment type="similarity">
    <text evidence="2">Belongs to the major facilitator superfamily.</text>
</comment>
<gene>
    <name evidence="8" type="ORF">P170DRAFT_439047</name>
</gene>
<keyword evidence="5 7" id="KW-1133">Transmembrane helix</keyword>
<proteinExistence type="inferred from homology"/>
<evidence type="ECO:0000256" key="2">
    <source>
        <dbReference type="ARBA" id="ARBA00008335"/>
    </source>
</evidence>